<organism evidence="2 3">
    <name type="scientific">Arachis hypogaea</name>
    <name type="common">Peanut</name>
    <dbReference type="NCBI Taxonomy" id="3818"/>
    <lineage>
        <taxon>Eukaryota</taxon>
        <taxon>Viridiplantae</taxon>
        <taxon>Streptophyta</taxon>
        <taxon>Embryophyta</taxon>
        <taxon>Tracheophyta</taxon>
        <taxon>Spermatophyta</taxon>
        <taxon>Magnoliopsida</taxon>
        <taxon>eudicotyledons</taxon>
        <taxon>Gunneridae</taxon>
        <taxon>Pentapetalae</taxon>
        <taxon>rosids</taxon>
        <taxon>fabids</taxon>
        <taxon>Fabales</taxon>
        <taxon>Fabaceae</taxon>
        <taxon>Papilionoideae</taxon>
        <taxon>50 kb inversion clade</taxon>
        <taxon>dalbergioids sensu lato</taxon>
        <taxon>Dalbergieae</taxon>
        <taxon>Pterocarpus clade</taxon>
        <taxon>Arachis</taxon>
    </lineage>
</organism>
<comment type="caution">
    <text evidence="2">The sequence shown here is derived from an EMBL/GenBank/DDBJ whole genome shotgun (WGS) entry which is preliminary data.</text>
</comment>
<gene>
    <name evidence="2" type="ORF">Ahy_B05g074843</name>
</gene>
<sequence>MPRKPGTPLVVQPELLLPLIIKPKPPWMERQIRELILQVHSDVLKRLHFRIPATVLDNIVLMLYYFDHHTIKDSWLHRVTWVTLELLQHAQSIGIAMKLQMSLQKMKIMTQRRIKSSRSMTMSTTCLPHMKLNIKATPSENGVTKKMDLTVKEALALPPERKIYSNITKSCNKLVRFKISVTPNLACLQEAIEHIEGQDASNKELSQNDSLAQVLGKEHPGRVCGLGFGPCPTQCFRNIPQQSDSGVQIEEYQKEIAELKAEAAEEKAKRQTMEILLRHLIQQQGDDLPPDVAADLEVLGSAPTLSRAR</sequence>
<keyword evidence="3" id="KW-1185">Reference proteome</keyword>
<reference evidence="2 3" key="1">
    <citation type="submission" date="2019-01" db="EMBL/GenBank/DDBJ databases">
        <title>Sequencing of cultivated peanut Arachis hypogaea provides insights into genome evolution and oil improvement.</title>
        <authorList>
            <person name="Chen X."/>
        </authorList>
    </citation>
    <scope>NUCLEOTIDE SEQUENCE [LARGE SCALE GENOMIC DNA]</scope>
    <source>
        <strain evidence="3">cv. Fuhuasheng</strain>
        <tissue evidence="2">Leaves</tissue>
    </source>
</reference>
<dbReference type="AlphaFoldDB" id="A0A444YZW4"/>
<dbReference type="Proteomes" id="UP000289738">
    <property type="component" value="Chromosome B05"/>
</dbReference>
<evidence type="ECO:0000256" key="1">
    <source>
        <dbReference type="SAM" id="Coils"/>
    </source>
</evidence>
<dbReference type="EMBL" id="SDMP01000015">
    <property type="protein sequence ID" value="RYR07483.1"/>
    <property type="molecule type" value="Genomic_DNA"/>
</dbReference>
<proteinExistence type="predicted"/>
<accession>A0A444YZW4</accession>
<name>A0A444YZW4_ARAHY</name>
<feature type="coiled-coil region" evidence="1">
    <location>
        <begin position="242"/>
        <end position="276"/>
    </location>
</feature>
<keyword evidence="1" id="KW-0175">Coiled coil</keyword>
<evidence type="ECO:0000313" key="2">
    <source>
        <dbReference type="EMBL" id="RYR07483.1"/>
    </source>
</evidence>
<protein>
    <submittedName>
        <fullName evidence="2">Uncharacterized protein</fullName>
    </submittedName>
</protein>
<evidence type="ECO:0000313" key="3">
    <source>
        <dbReference type="Proteomes" id="UP000289738"/>
    </source>
</evidence>